<sequence length="156" mass="17421">MLLLTAGADPTGNSTAAIIYWIYKTPAVLQKLRSELDEALRNSKDLGLPPSEIVVRLEEIEQEEGLRVPLQAGEEPQIPKRNNRRGLRMFATNAFGLPHVVPDGMDVSIDGKTFLPGARHPSLPFLLFQLALLFSDRTIRPRIHNATRPQNLGFRC</sequence>
<dbReference type="Proteomes" id="UP000054279">
    <property type="component" value="Unassembled WGS sequence"/>
</dbReference>
<dbReference type="GO" id="GO:0020037">
    <property type="term" value="F:heme binding"/>
    <property type="evidence" value="ECO:0007669"/>
    <property type="project" value="InterPro"/>
</dbReference>
<dbReference type="GO" id="GO:0004497">
    <property type="term" value="F:monooxygenase activity"/>
    <property type="evidence" value="ECO:0007669"/>
    <property type="project" value="InterPro"/>
</dbReference>
<proteinExistence type="predicted"/>
<reference evidence="1 2" key="1">
    <citation type="submission" date="2014-06" db="EMBL/GenBank/DDBJ databases">
        <title>Evolutionary Origins and Diversification of the Mycorrhizal Mutualists.</title>
        <authorList>
            <consortium name="DOE Joint Genome Institute"/>
            <consortium name="Mycorrhizal Genomics Consortium"/>
            <person name="Kohler A."/>
            <person name="Kuo A."/>
            <person name="Nagy L.G."/>
            <person name="Floudas D."/>
            <person name="Copeland A."/>
            <person name="Barry K.W."/>
            <person name="Cichocki N."/>
            <person name="Veneault-Fourrey C."/>
            <person name="LaButti K."/>
            <person name="Lindquist E.A."/>
            <person name="Lipzen A."/>
            <person name="Lundell T."/>
            <person name="Morin E."/>
            <person name="Murat C."/>
            <person name="Riley R."/>
            <person name="Ohm R."/>
            <person name="Sun H."/>
            <person name="Tunlid A."/>
            <person name="Henrissat B."/>
            <person name="Grigoriev I.V."/>
            <person name="Hibbett D.S."/>
            <person name="Martin F."/>
        </authorList>
    </citation>
    <scope>NUCLEOTIDE SEQUENCE [LARGE SCALE GENOMIC DNA]</scope>
    <source>
        <strain evidence="1 2">SS14</strain>
    </source>
</reference>
<dbReference type="GO" id="GO:0016705">
    <property type="term" value="F:oxidoreductase activity, acting on paired donors, with incorporation or reduction of molecular oxygen"/>
    <property type="evidence" value="ECO:0007669"/>
    <property type="project" value="InterPro"/>
</dbReference>
<name>A0A0C9U6K3_SPHS4</name>
<evidence type="ECO:0008006" key="3">
    <source>
        <dbReference type="Google" id="ProtNLM"/>
    </source>
</evidence>
<dbReference type="EMBL" id="KN837159">
    <property type="protein sequence ID" value="KIJ38648.1"/>
    <property type="molecule type" value="Genomic_DNA"/>
</dbReference>
<organism evidence="1 2">
    <name type="scientific">Sphaerobolus stellatus (strain SS14)</name>
    <dbReference type="NCBI Taxonomy" id="990650"/>
    <lineage>
        <taxon>Eukaryota</taxon>
        <taxon>Fungi</taxon>
        <taxon>Dikarya</taxon>
        <taxon>Basidiomycota</taxon>
        <taxon>Agaricomycotina</taxon>
        <taxon>Agaricomycetes</taxon>
        <taxon>Phallomycetidae</taxon>
        <taxon>Geastrales</taxon>
        <taxon>Sphaerobolaceae</taxon>
        <taxon>Sphaerobolus</taxon>
    </lineage>
</organism>
<keyword evidence="2" id="KW-1185">Reference proteome</keyword>
<dbReference type="AlphaFoldDB" id="A0A0C9U6K3"/>
<accession>A0A0C9U6K3</accession>
<dbReference type="Gene3D" id="1.10.630.10">
    <property type="entry name" value="Cytochrome P450"/>
    <property type="match status" value="1"/>
</dbReference>
<protein>
    <recommendedName>
        <fullName evidence="3">Cytochrome P450</fullName>
    </recommendedName>
</protein>
<dbReference type="HOGENOM" id="CLU_1687837_0_0_1"/>
<dbReference type="OrthoDB" id="3934656at2759"/>
<dbReference type="SUPFAM" id="SSF48264">
    <property type="entry name" value="Cytochrome P450"/>
    <property type="match status" value="1"/>
</dbReference>
<evidence type="ECO:0000313" key="1">
    <source>
        <dbReference type="EMBL" id="KIJ38648.1"/>
    </source>
</evidence>
<dbReference type="GO" id="GO:0005506">
    <property type="term" value="F:iron ion binding"/>
    <property type="evidence" value="ECO:0007669"/>
    <property type="project" value="InterPro"/>
</dbReference>
<dbReference type="InterPro" id="IPR036396">
    <property type="entry name" value="Cyt_P450_sf"/>
</dbReference>
<evidence type="ECO:0000313" key="2">
    <source>
        <dbReference type="Proteomes" id="UP000054279"/>
    </source>
</evidence>
<gene>
    <name evidence="1" type="ORF">M422DRAFT_258766</name>
</gene>